<reference evidence="1 2" key="1">
    <citation type="submission" date="2019-02" db="EMBL/GenBank/DDBJ databases">
        <title>Genome sequencing of the rare red list fungi Dentipellis fragilis.</title>
        <authorList>
            <person name="Buettner E."/>
            <person name="Kellner H."/>
        </authorList>
    </citation>
    <scope>NUCLEOTIDE SEQUENCE [LARGE SCALE GENOMIC DNA]</scope>
    <source>
        <strain evidence="1 2">DSM 105465</strain>
    </source>
</reference>
<accession>A0A4Y9YAU1</accession>
<name>A0A4Y9YAU1_9AGAM</name>
<keyword evidence="2" id="KW-1185">Reference proteome</keyword>
<dbReference type="Proteomes" id="UP000298327">
    <property type="component" value="Unassembled WGS sequence"/>
</dbReference>
<evidence type="ECO:0000313" key="1">
    <source>
        <dbReference type="EMBL" id="TFY59435.1"/>
    </source>
</evidence>
<dbReference type="AlphaFoldDB" id="A0A4Y9YAU1"/>
<proteinExistence type="predicted"/>
<gene>
    <name evidence="1" type="ORF">EVG20_g7790</name>
</gene>
<protein>
    <submittedName>
        <fullName evidence="1">Uncharacterized protein</fullName>
    </submittedName>
</protein>
<dbReference type="EMBL" id="SEOQ01000620">
    <property type="protein sequence ID" value="TFY59435.1"/>
    <property type="molecule type" value="Genomic_DNA"/>
</dbReference>
<evidence type="ECO:0000313" key="2">
    <source>
        <dbReference type="Proteomes" id="UP000298327"/>
    </source>
</evidence>
<sequence>MTTNTNDLDPNNPRPSWLLSFLPFLTSDETFRPVEHRSRESVTFVEDVGAPPPAITADALANTRLPDPGAFISSSFKPGIFS</sequence>
<comment type="caution">
    <text evidence="1">The sequence shown here is derived from an EMBL/GenBank/DDBJ whole genome shotgun (WGS) entry which is preliminary data.</text>
</comment>
<organism evidence="1 2">
    <name type="scientific">Dentipellis fragilis</name>
    <dbReference type="NCBI Taxonomy" id="205917"/>
    <lineage>
        <taxon>Eukaryota</taxon>
        <taxon>Fungi</taxon>
        <taxon>Dikarya</taxon>
        <taxon>Basidiomycota</taxon>
        <taxon>Agaricomycotina</taxon>
        <taxon>Agaricomycetes</taxon>
        <taxon>Russulales</taxon>
        <taxon>Hericiaceae</taxon>
        <taxon>Dentipellis</taxon>
    </lineage>
</organism>